<evidence type="ECO:0000256" key="1">
    <source>
        <dbReference type="ARBA" id="ARBA00001946"/>
    </source>
</evidence>
<keyword evidence="4" id="KW-0548">Nucleotidyltransferase</keyword>
<dbReference type="CDD" id="cd05403">
    <property type="entry name" value="NT_KNTase_like"/>
    <property type="match status" value="1"/>
</dbReference>
<dbReference type="AlphaFoldDB" id="A0A518BE84"/>
<dbReference type="SUPFAM" id="SSF81301">
    <property type="entry name" value="Nucleotidyltransferase"/>
    <property type="match status" value="1"/>
</dbReference>
<evidence type="ECO:0000256" key="9">
    <source>
        <dbReference type="ARBA" id="ARBA00038276"/>
    </source>
</evidence>
<evidence type="ECO:0000256" key="4">
    <source>
        <dbReference type="ARBA" id="ARBA00022695"/>
    </source>
</evidence>
<dbReference type="Proteomes" id="UP000316921">
    <property type="component" value="Chromosome"/>
</dbReference>
<evidence type="ECO:0000256" key="7">
    <source>
        <dbReference type="ARBA" id="ARBA00022840"/>
    </source>
</evidence>
<keyword evidence="3 11" id="KW-0808">Transferase</keyword>
<dbReference type="KEGG" id="pbap:Pla133_03620"/>
<comment type="similarity">
    <text evidence="9">Belongs to the MntA antitoxin family.</text>
</comment>
<comment type="cofactor">
    <cofactor evidence="1">
        <name>Mg(2+)</name>
        <dbReference type="ChEBI" id="CHEBI:18420"/>
    </cofactor>
</comment>
<accession>A0A518BE84</accession>
<evidence type="ECO:0000313" key="11">
    <source>
        <dbReference type="EMBL" id="QDU65297.1"/>
    </source>
</evidence>
<evidence type="ECO:0000256" key="6">
    <source>
        <dbReference type="ARBA" id="ARBA00022741"/>
    </source>
</evidence>
<name>A0A518BE84_9BACT</name>
<dbReference type="RefSeq" id="WP_145061768.1">
    <property type="nucleotide sequence ID" value="NZ_CP036287.1"/>
</dbReference>
<keyword evidence="2" id="KW-1277">Toxin-antitoxin system</keyword>
<dbReference type="GO" id="GO:0005524">
    <property type="term" value="F:ATP binding"/>
    <property type="evidence" value="ECO:0007669"/>
    <property type="project" value="UniProtKB-KW"/>
</dbReference>
<keyword evidence="5" id="KW-0479">Metal-binding</keyword>
<evidence type="ECO:0000256" key="8">
    <source>
        <dbReference type="ARBA" id="ARBA00022842"/>
    </source>
</evidence>
<dbReference type="InterPro" id="IPR043519">
    <property type="entry name" value="NT_sf"/>
</dbReference>
<evidence type="ECO:0000313" key="12">
    <source>
        <dbReference type="Proteomes" id="UP000316921"/>
    </source>
</evidence>
<keyword evidence="6" id="KW-0547">Nucleotide-binding</keyword>
<feature type="domain" description="Polymerase nucleotidyl transferase" evidence="10">
    <location>
        <begin position="13"/>
        <end position="96"/>
    </location>
</feature>
<gene>
    <name evidence="11" type="ORF">Pla133_03620</name>
</gene>
<keyword evidence="12" id="KW-1185">Reference proteome</keyword>
<organism evidence="11 12">
    <name type="scientific">Engelhardtia mirabilis</name>
    <dbReference type="NCBI Taxonomy" id="2528011"/>
    <lineage>
        <taxon>Bacteria</taxon>
        <taxon>Pseudomonadati</taxon>
        <taxon>Planctomycetota</taxon>
        <taxon>Planctomycetia</taxon>
        <taxon>Planctomycetia incertae sedis</taxon>
        <taxon>Engelhardtia</taxon>
    </lineage>
</organism>
<dbReference type="PANTHER" id="PTHR33571:SF12">
    <property type="entry name" value="BSL3053 PROTEIN"/>
    <property type="match status" value="1"/>
</dbReference>
<dbReference type="GO" id="GO:0046872">
    <property type="term" value="F:metal ion binding"/>
    <property type="evidence" value="ECO:0007669"/>
    <property type="project" value="UniProtKB-KW"/>
</dbReference>
<protein>
    <submittedName>
        <fullName evidence="11">Nucleotidyltransferase domain protein</fullName>
    </submittedName>
</protein>
<dbReference type="InterPro" id="IPR052038">
    <property type="entry name" value="Type-VII_TA_antitoxin"/>
</dbReference>
<dbReference type="GO" id="GO:0016779">
    <property type="term" value="F:nucleotidyltransferase activity"/>
    <property type="evidence" value="ECO:0007669"/>
    <property type="project" value="UniProtKB-KW"/>
</dbReference>
<evidence type="ECO:0000259" key="10">
    <source>
        <dbReference type="Pfam" id="PF01909"/>
    </source>
</evidence>
<dbReference type="EMBL" id="CP036287">
    <property type="protein sequence ID" value="QDU65297.1"/>
    <property type="molecule type" value="Genomic_DNA"/>
</dbReference>
<keyword evidence="7" id="KW-0067">ATP-binding</keyword>
<dbReference type="Pfam" id="PF01909">
    <property type="entry name" value="NTP_transf_2"/>
    <property type="match status" value="1"/>
</dbReference>
<dbReference type="InterPro" id="IPR002934">
    <property type="entry name" value="Polymerase_NTP_transf_dom"/>
</dbReference>
<reference evidence="11 12" key="1">
    <citation type="submission" date="2019-02" db="EMBL/GenBank/DDBJ databases">
        <title>Deep-cultivation of Planctomycetes and their phenomic and genomic characterization uncovers novel biology.</title>
        <authorList>
            <person name="Wiegand S."/>
            <person name="Jogler M."/>
            <person name="Boedeker C."/>
            <person name="Pinto D."/>
            <person name="Vollmers J."/>
            <person name="Rivas-Marin E."/>
            <person name="Kohn T."/>
            <person name="Peeters S.H."/>
            <person name="Heuer A."/>
            <person name="Rast P."/>
            <person name="Oberbeckmann S."/>
            <person name="Bunk B."/>
            <person name="Jeske O."/>
            <person name="Meyerdierks A."/>
            <person name="Storesund J.E."/>
            <person name="Kallscheuer N."/>
            <person name="Luecker S."/>
            <person name="Lage O.M."/>
            <person name="Pohl T."/>
            <person name="Merkel B.J."/>
            <person name="Hornburger P."/>
            <person name="Mueller R.-W."/>
            <person name="Bruemmer F."/>
            <person name="Labrenz M."/>
            <person name="Spormann A.M."/>
            <person name="Op den Camp H."/>
            <person name="Overmann J."/>
            <person name="Amann R."/>
            <person name="Jetten M.S.M."/>
            <person name="Mascher T."/>
            <person name="Medema M.H."/>
            <person name="Devos D.P."/>
            <person name="Kaster A.-K."/>
            <person name="Ovreas L."/>
            <person name="Rohde M."/>
            <person name="Galperin M.Y."/>
            <person name="Jogler C."/>
        </authorList>
    </citation>
    <scope>NUCLEOTIDE SEQUENCE [LARGE SCALE GENOMIC DNA]</scope>
    <source>
        <strain evidence="11 12">Pla133</strain>
    </source>
</reference>
<dbReference type="PANTHER" id="PTHR33571">
    <property type="entry name" value="SSL8005 PROTEIN"/>
    <property type="match status" value="1"/>
</dbReference>
<evidence type="ECO:0000256" key="5">
    <source>
        <dbReference type="ARBA" id="ARBA00022723"/>
    </source>
</evidence>
<evidence type="ECO:0000256" key="2">
    <source>
        <dbReference type="ARBA" id="ARBA00022649"/>
    </source>
</evidence>
<sequence>MIDLLSKRLEEVRALCRRHRLRRLDLFGSAATGRFDPASSDLDFIVEFEDEDPVARADAFFGLLADLEDLFERRIDLVVESAVTNPYLRDEIDETRQPLFAA</sequence>
<evidence type="ECO:0000256" key="3">
    <source>
        <dbReference type="ARBA" id="ARBA00022679"/>
    </source>
</evidence>
<keyword evidence="8" id="KW-0460">Magnesium</keyword>
<dbReference type="Gene3D" id="3.30.460.10">
    <property type="entry name" value="Beta Polymerase, domain 2"/>
    <property type="match status" value="1"/>
</dbReference>
<proteinExistence type="inferred from homology"/>